<evidence type="ECO:0000256" key="7">
    <source>
        <dbReference type="ARBA" id="ARBA00022779"/>
    </source>
</evidence>
<keyword evidence="5 10" id="KW-0145">Chemotaxis</keyword>
<evidence type="ECO:0000256" key="2">
    <source>
        <dbReference type="ARBA" id="ARBA00004162"/>
    </source>
</evidence>
<evidence type="ECO:0000256" key="10">
    <source>
        <dbReference type="RuleBase" id="RU364125"/>
    </source>
</evidence>
<evidence type="ECO:0000313" key="12">
    <source>
        <dbReference type="EMBL" id="MXP33377.1"/>
    </source>
</evidence>
<evidence type="ECO:0000256" key="6">
    <source>
        <dbReference type="ARBA" id="ARBA00022692"/>
    </source>
</evidence>
<keyword evidence="11" id="KW-0969">Cilium</keyword>
<dbReference type="EMBL" id="WTYE01000001">
    <property type="protein sequence ID" value="MXP30617.1"/>
    <property type="molecule type" value="Genomic_DNA"/>
</dbReference>
<keyword evidence="4" id="KW-1003">Cell membrane</keyword>
<gene>
    <name evidence="11" type="ORF">GRI94_02135</name>
    <name evidence="12" type="ORF">GRI94_16225</name>
</gene>
<dbReference type="Pfam" id="PF03748">
    <property type="entry name" value="FliL"/>
    <property type="match status" value="1"/>
</dbReference>
<keyword evidence="8" id="KW-1133">Transmembrane helix</keyword>
<dbReference type="Proteomes" id="UP000446786">
    <property type="component" value="Unassembled WGS sequence"/>
</dbReference>
<dbReference type="RefSeq" id="WP_160778145.1">
    <property type="nucleotide sequence ID" value="NZ_BAAAZF010000001.1"/>
</dbReference>
<comment type="caution">
    <text evidence="11">The sequence shown here is derived from an EMBL/GenBank/DDBJ whole genome shotgun (WGS) entry which is preliminary data.</text>
</comment>
<sequence length="194" mass="20546">MSKPNSDETEPKPKGGKLKLVVGAILLLGAGAGGAYGAFAAGLIGEGHAEEGPDTPKLVTKGTEDPFAPAAGKGKDDQGEVIFGEGGSEYRTIYYSFEESFTSNLKNSAGLVQLSLAASTRHDGRVLQWLKRHELAVRSAILVVLASTPEEDVYSVEGKARLQARLTEAINTVLEEQEGFGGVDAVHFRTFLVQ</sequence>
<keyword evidence="11" id="KW-0966">Cell projection</keyword>
<dbReference type="OrthoDB" id="7058946at2"/>
<proteinExistence type="inferred from homology"/>
<reference evidence="11 13" key="1">
    <citation type="submission" date="2019-12" db="EMBL/GenBank/DDBJ databases">
        <title>Genomic-based taxomic classification of the family Erythrobacteraceae.</title>
        <authorList>
            <person name="Xu L."/>
        </authorList>
    </citation>
    <scope>NUCLEOTIDE SEQUENCE [LARGE SCALE GENOMIC DNA]</scope>
    <source>
        <strain evidence="11 13">JCM 16677</strain>
    </source>
</reference>
<evidence type="ECO:0000256" key="9">
    <source>
        <dbReference type="ARBA" id="ARBA00023136"/>
    </source>
</evidence>
<dbReference type="GO" id="GO:0009425">
    <property type="term" value="C:bacterial-type flagellum basal body"/>
    <property type="evidence" value="ECO:0007669"/>
    <property type="project" value="InterPro"/>
</dbReference>
<accession>A0A845AMG1</accession>
<keyword evidence="9 10" id="KW-0472">Membrane</keyword>
<dbReference type="EMBL" id="WTYE01000001">
    <property type="protein sequence ID" value="MXP33377.1"/>
    <property type="molecule type" value="Genomic_DNA"/>
</dbReference>
<dbReference type="GO" id="GO:0071978">
    <property type="term" value="P:bacterial-type flagellum-dependent swarming motility"/>
    <property type="evidence" value="ECO:0007669"/>
    <property type="project" value="TreeGrafter"/>
</dbReference>
<comment type="similarity">
    <text evidence="3 10">Belongs to the FliL family.</text>
</comment>
<keyword evidence="10" id="KW-0997">Cell inner membrane</keyword>
<comment type="subcellular location">
    <subcellularLocation>
        <location evidence="10">Cell inner membrane</location>
    </subcellularLocation>
    <subcellularLocation>
        <location evidence="2">Cell membrane</location>
        <topology evidence="2">Single-pass membrane protein</topology>
    </subcellularLocation>
</comment>
<keyword evidence="11" id="KW-0282">Flagellum</keyword>
<evidence type="ECO:0000256" key="8">
    <source>
        <dbReference type="ARBA" id="ARBA00022989"/>
    </source>
</evidence>
<evidence type="ECO:0000313" key="11">
    <source>
        <dbReference type="EMBL" id="MXP30617.1"/>
    </source>
</evidence>
<dbReference type="PANTHER" id="PTHR35091:SF2">
    <property type="entry name" value="FLAGELLAR PROTEIN FLIL"/>
    <property type="match status" value="1"/>
</dbReference>
<keyword evidence="6" id="KW-0812">Transmembrane</keyword>
<protein>
    <recommendedName>
        <fullName evidence="10">Flagellar protein FliL</fullName>
    </recommendedName>
</protein>
<evidence type="ECO:0000256" key="4">
    <source>
        <dbReference type="ARBA" id="ARBA00022475"/>
    </source>
</evidence>
<comment type="function">
    <text evidence="1 10">Controls the rotational direction of flagella during chemotaxis.</text>
</comment>
<keyword evidence="7 10" id="KW-0283">Flagellar rotation</keyword>
<evidence type="ECO:0000313" key="13">
    <source>
        <dbReference type="Proteomes" id="UP000446786"/>
    </source>
</evidence>
<evidence type="ECO:0000256" key="5">
    <source>
        <dbReference type="ARBA" id="ARBA00022500"/>
    </source>
</evidence>
<organism evidence="11 13">
    <name type="scientific">Parerythrobacter jejuensis</name>
    <dbReference type="NCBI Taxonomy" id="795812"/>
    <lineage>
        <taxon>Bacteria</taxon>
        <taxon>Pseudomonadati</taxon>
        <taxon>Pseudomonadota</taxon>
        <taxon>Alphaproteobacteria</taxon>
        <taxon>Sphingomonadales</taxon>
        <taxon>Erythrobacteraceae</taxon>
        <taxon>Parerythrobacter</taxon>
    </lineage>
</organism>
<keyword evidence="13" id="KW-1185">Reference proteome</keyword>
<dbReference type="InterPro" id="IPR005503">
    <property type="entry name" value="FliL"/>
</dbReference>
<dbReference type="PANTHER" id="PTHR35091">
    <property type="entry name" value="FLAGELLAR PROTEIN FLIL"/>
    <property type="match status" value="1"/>
</dbReference>
<dbReference type="GO" id="GO:0005886">
    <property type="term" value="C:plasma membrane"/>
    <property type="evidence" value="ECO:0007669"/>
    <property type="project" value="UniProtKB-SubCell"/>
</dbReference>
<dbReference type="AlphaFoldDB" id="A0A845AMG1"/>
<evidence type="ECO:0000256" key="3">
    <source>
        <dbReference type="ARBA" id="ARBA00008281"/>
    </source>
</evidence>
<name>A0A845AMG1_9SPHN</name>
<evidence type="ECO:0000256" key="1">
    <source>
        <dbReference type="ARBA" id="ARBA00002254"/>
    </source>
</evidence>
<dbReference type="GO" id="GO:0006935">
    <property type="term" value="P:chemotaxis"/>
    <property type="evidence" value="ECO:0007669"/>
    <property type="project" value="UniProtKB-KW"/>
</dbReference>